<keyword evidence="2" id="KW-0175">Coiled coil</keyword>
<feature type="region of interest" description="Disordered" evidence="3">
    <location>
        <begin position="62"/>
        <end position="81"/>
    </location>
</feature>
<dbReference type="EMBL" id="FLQV01000209">
    <property type="protein sequence ID" value="SBS84738.1"/>
    <property type="molecule type" value="Genomic_DNA"/>
</dbReference>
<dbReference type="PROSITE" id="PS51319">
    <property type="entry name" value="TFIIS_N"/>
    <property type="match status" value="1"/>
</dbReference>
<reference evidence="6" key="1">
    <citation type="submission" date="2016-05" db="EMBL/GenBank/DDBJ databases">
        <authorList>
            <person name="Naeem Raeece"/>
        </authorList>
    </citation>
    <scope>NUCLEOTIDE SEQUENCE [LARGE SCALE GENOMIC DNA]</scope>
</reference>
<dbReference type="Pfam" id="PF08711">
    <property type="entry name" value="Med26"/>
    <property type="match status" value="1"/>
</dbReference>
<dbReference type="InterPro" id="IPR035441">
    <property type="entry name" value="TFIIS/LEDGF_dom_sf"/>
</dbReference>
<dbReference type="SUPFAM" id="SSF47676">
    <property type="entry name" value="Conserved domain common to transcription factors TFIIS, elongin A, CRSP70"/>
    <property type="match status" value="1"/>
</dbReference>
<feature type="compositionally biased region" description="Basic and acidic residues" evidence="3">
    <location>
        <begin position="491"/>
        <end position="504"/>
    </location>
</feature>
<comment type="subcellular location">
    <subcellularLocation>
        <location evidence="1">Nucleus</location>
    </subcellularLocation>
</comment>
<feature type="compositionally biased region" description="Basic and acidic residues" evidence="3">
    <location>
        <begin position="570"/>
        <end position="580"/>
    </location>
</feature>
<evidence type="ECO:0000313" key="6">
    <source>
        <dbReference type="Proteomes" id="UP000078546"/>
    </source>
</evidence>
<sequence>MELISKEINASETSNRKREKNGEIKGVRNNFDKLKLSKSSDVLFPDQNGKITIGKKGYTQKSKITNKQKRSSTLSVESSSPPMDSIIDLTNLKKIVGKRDAIKNAKEKTNHDVMGKRKSKTKGNMAPVEDTHTEQLHTDHGYANAKTAVNEKKRGKTKKGEIKAVETAYSEEGNKMTENAENAEIEENAPIENIDLNVNVGGNAVRDADGDVKLNPFNINNKSEKDTKQIILELKSTLNIVEKPYEFKKIDGLNEDEIKSLDAWYVANKLKIIPCLFEDKPLNVNLLHSLYSVEPSFKHKKSKIIIYLKFVKRRYERSLKKCTELSKEEKKEMCKNTILNELDNNLDNMKEKAYMKKVITLIKNETSYISLKYYFKILVSSPVDMYDVFVEEDGLGCIKLILQNMAKKKIIKKCTVLLMHILNLLKKFNITLDHLKSTLIGIPINFISRNKEDVKNELDYVTDNEQVRNIAKELIDKWKLIRDKALSENKNADSEGKVVGKGESENMANGAYSGMQQNTEKNGSLNDVEKDNSNDAGSILERKSKSMNDDQKSSLHEADPKFSGIHKAKSVNEVKQDNGDKFYGGDNKKRGDYGGKGSLCSPREDIVNLINVSKGEPNLAAKNTQKKKEGKSGESKNIMLEIIDTLNEEYEKKKKRHLEYKKAKIEGKIKKFSALKNISESSKSENLLTDIANIEKVHFDNVLGKGMMHMNDLSHRPPINNNLSENQNLIKGYNYNMVKSVNKNASIMTGAHPPYDKHNKMNESYTLDASMKNRNMSEFVKEPYNNNSSNSGSLLMHRSEHNINRNYQSQKNVIKNKDLLVDKNVYLNKYSTHDGTNSPNYTYMEEDMYKNRNSSNTIMNSSNANYLRNKRAFSKYAPAASNTHDGSYRGVNNYNMEANETKAPDPISKKIITNENITSFSSRRKIDSSPRNSASLNTYSGTVADPMYDLPFEDNNINSSRKTVKFTNESVSAFTYDISPFQCNTLKEMNKVNNNLVKEDDDPFAYYTSKVNNSSEKDISQMVVQNTVSDDNKKSRITTLGNNTISSSVDIQKSSLVESFNNSFMNSISHNNGLQKEGENNLSYINTANLSENCKDNNILNVMNNNFLNINALNEFNQKYCNEQQGKEVFTLFNMAPNDNTVNLREMLNNALNEIFKSYNNFEHVKENHKVTIKENYYPSKIYEDSEIIKNDLILKFNYNNPEKVSIYLKYNNISNFTGSKNQPIVNNCNNTTNSIGNEFSMLPLPELFTPPNFNQLKLPLIPIIPNLPSAQNIIPPIIFPYNNQMQQSMNNIHMADTTIQMNAPNRKLYRSFDEFINIFDEDIKKILLKNTDLANLLMNKPDVVEKMLKGPQYINEALCSLVEELKNWNKSNLIS</sequence>
<feature type="region of interest" description="Disordered" evidence="3">
    <location>
        <begin position="107"/>
        <end position="126"/>
    </location>
</feature>
<dbReference type="GO" id="GO:0005634">
    <property type="term" value="C:nucleus"/>
    <property type="evidence" value="ECO:0007669"/>
    <property type="project" value="UniProtKB-SubCell"/>
</dbReference>
<accession>A0A1A8VW60</accession>
<protein>
    <recommendedName>
        <fullName evidence="4">TFIIS N-terminal domain-containing protein</fullName>
    </recommendedName>
</protein>
<keyword evidence="1" id="KW-0539">Nucleus</keyword>
<feature type="region of interest" description="Disordered" evidence="3">
    <location>
        <begin position="491"/>
        <end position="598"/>
    </location>
</feature>
<feature type="region of interest" description="Disordered" evidence="3">
    <location>
        <begin position="1"/>
        <end position="24"/>
    </location>
</feature>
<evidence type="ECO:0000256" key="2">
    <source>
        <dbReference type="SAM" id="Coils"/>
    </source>
</evidence>
<dbReference type="Gene3D" id="1.20.930.10">
    <property type="entry name" value="Conserved domain common to transcription factors TFIIS, elongin A, CRSP70"/>
    <property type="match status" value="1"/>
</dbReference>
<name>A0A1A8VW60_PLAOA</name>
<gene>
    <name evidence="5" type="ORF">POVCU1_011320</name>
</gene>
<feature type="coiled-coil region" evidence="2">
    <location>
        <begin position="636"/>
        <end position="663"/>
    </location>
</feature>
<organism evidence="5 6">
    <name type="scientific">Plasmodium ovale curtisi</name>
    <dbReference type="NCBI Taxonomy" id="864141"/>
    <lineage>
        <taxon>Eukaryota</taxon>
        <taxon>Sar</taxon>
        <taxon>Alveolata</taxon>
        <taxon>Apicomplexa</taxon>
        <taxon>Aconoidasida</taxon>
        <taxon>Haemosporida</taxon>
        <taxon>Plasmodiidae</taxon>
        <taxon>Plasmodium</taxon>
        <taxon>Plasmodium (Plasmodium)</taxon>
    </lineage>
</organism>
<dbReference type="Proteomes" id="UP000078546">
    <property type="component" value="Unassembled WGS sequence"/>
</dbReference>
<dbReference type="InterPro" id="IPR017923">
    <property type="entry name" value="TFIIS_N"/>
</dbReference>
<evidence type="ECO:0000259" key="4">
    <source>
        <dbReference type="PROSITE" id="PS51319"/>
    </source>
</evidence>
<evidence type="ECO:0000256" key="3">
    <source>
        <dbReference type="SAM" id="MobiDB-lite"/>
    </source>
</evidence>
<feature type="compositionally biased region" description="Basic and acidic residues" evidence="3">
    <location>
        <begin position="540"/>
        <end position="560"/>
    </location>
</feature>
<feature type="compositionally biased region" description="Low complexity" evidence="3">
    <location>
        <begin position="71"/>
        <end position="80"/>
    </location>
</feature>
<evidence type="ECO:0000256" key="1">
    <source>
        <dbReference type="PROSITE-ProRule" id="PRU00649"/>
    </source>
</evidence>
<feature type="compositionally biased region" description="Polar residues" evidence="3">
    <location>
        <begin position="514"/>
        <end position="525"/>
    </location>
</feature>
<feature type="compositionally biased region" description="Basic and acidic residues" evidence="3">
    <location>
        <begin position="14"/>
        <end position="24"/>
    </location>
</feature>
<feature type="domain" description="TFIIS N-terminal" evidence="4">
    <location>
        <begin position="396"/>
        <end position="485"/>
    </location>
</feature>
<evidence type="ECO:0000313" key="5">
    <source>
        <dbReference type="EMBL" id="SBS84738.1"/>
    </source>
</evidence>
<proteinExistence type="predicted"/>